<dbReference type="Pfam" id="PF14529">
    <property type="entry name" value="Exo_endo_phos_2"/>
    <property type="match status" value="1"/>
</dbReference>
<reference evidence="2" key="1">
    <citation type="submission" date="2020-07" db="EMBL/GenBank/DDBJ databases">
        <authorList>
            <person name="Ferguson B K."/>
        </authorList>
    </citation>
    <scope>NUCLEOTIDE SEQUENCE</scope>
    <source>
        <strain evidence="2">L06</strain>
    </source>
</reference>
<dbReference type="InterPro" id="IPR036691">
    <property type="entry name" value="Endo/exonu/phosph_ase_sf"/>
</dbReference>
<evidence type="ECO:0000259" key="1">
    <source>
        <dbReference type="Pfam" id="PF14529"/>
    </source>
</evidence>
<gene>
    <name evidence="2" type="ORF">BBRV_LOCUS119390</name>
</gene>
<organism evidence="2">
    <name type="scientific">Bracon brevicornis</name>
    <dbReference type="NCBI Taxonomy" id="1563983"/>
    <lineage>
        <taxon>Eukaryota</taxon>
        <taxon>Metazoa</taxon>
        <taxon>Ecdysozoa</taxon>
        <taxon>Arthropoda</taxon>
        <taxon>Hexapoda</taxon>
        <taxon>Insecta</taxon>
        <taxon>Pterygota</taxon>
        <taxon>Neoptera</taxon>
        <taxon>Endopterygota</taxon>
        <taxon>Hymenoptera</taxon>
        <taxon>Apocrita</taxon>
        <taxon>Ichneumonoidea</taxon>
        <taxon>Braconidae</taxon>
        <taxon>Braconinae</taxon>
        <taxon>Bracon</taxon>
    </lineage>
</organism>
<name>A0A6V7M0X4_9HYME</name>
<sequence length="83" mass="9288">MLTIGHQHYKTKLDNALSRNKKNITNNPTIIGGDLNAKHIPWGSTKNNPLGVNSLNPIQFFRLIRLNDGSTTHIDKAKNDLEV</sequence>
<evidence type="ECO:0000313" key="2">
    <source>
        <dbReference type="EMBL" id="CAD1581441.1"/>
    </source>
</evidence>
<proteinExistence type="predicted"/>
<dbReference type="GO" id="GO:0003824">
    <property type="term" value="F:catalytic activity"/>
    <property type="evidence" value="ECO:0007669"/>
    <property type="project" value="InterPro"/>
</dbReference>
<dbReference type="InterPro" id="IPR005135">
    <property type="entry name" value="Endo/exonuclease/phosphatase"/>
</dbReference>
<dbReference type="SUPFAM" id="SSF56219">
    <property type="entry name" value="DNase I-like"/>
    <property type="match status" value="1"/>
</dbReference>
<dbReference type="AlphaFoldDB" id="A0A6V7M0X4"/>
<accession>A0A6V7M0X4</accession>
<dbReference type="Gene3D" id="3.60.10.10">
    <property type="entry name" value="Endonuclease/exonuclease/phosphatase"/>
    <property type="match status" value="1"/>
</dbReference>
<dbReference type="EMBL" id="CADCXW020000347">
    <property type="protein sequence ID" value="CAD1581441.1"/>
    <property type="molecule type" value="Genomic_DNA"/>
</dbReference>
<feature type="domain" description="Endonuclease/exonuclease/phosphatase" evidence="1">
    <location>
        <begin position="12"/>
        <end position="75"/>
    </location>
</feature>
<protein>
    <recommendedName>
        <fullName evidence="1">Endonuclease/exonuclease/phosphatase domain-containing protein</fullName>
    </recommendedName>
</protein>